<gene>
    <name evidence="2" type="ORF">OWR29_28700</name>
</gene>
<comment type="caution">
    <text evidence="2">The sequence shown here is derived from an EMBL/GenBank/DDBJ whole genome shotgun (WGS) entry which is preliminary data.</text>
</comment>
<evidence type="ECO:0000313" key="3">
    <source>
        <dbReference type="Proteomes" id="UP001151002"/>
    </source>
</evidence>
<dbReference type="Proteomes" id="UP001151002">
    <property type="component" value="Unassembled WGS sequence"/>
</dbReference>
<keyword evidence="3" id="KW-1185">Reference proteome</keyword>
<protein>
    <submittedName>
        <fullName evidence="2">Uncharacterized protein</fullName>
    </submittedName>
</protein>
<evidence type="ECO:0000313" key="2">
    <source>
        <dbReference type="EMBL" id="MCY1141992.1"/>
    </source>
</evidence>
<feature type="compositionally biased region" description="Low complexity" evidence="1">
    <location>
        <begin position="152"/>
        <end position="180"/>
    </location>
</feature>
<dbReference type="RefSeq" id="WP_267566378.1">
    <property type="nucleotide sequence ID" value="NZ_JAPNTZ010000010.1"/>
</dbReference>
<proteinExistence type="predicted"/>
<evidence type="ECO:0000256" key="1">
    <source>
        <dbReference type="SAM" id="MobiDB-lite"/>
    </source>
</evidence>
<organism evidence="2 3">
    <name type="scientific">Paractinoplanes pyxinae</name>
    <dbReference type="NCBI Taxonomy" id="2997416"/>
    <lineage>
        <taxon>Bacteria</taxon>
        <taxon>Bacillati</taxon>
        <taxon>Actinomycetota</taxon>
        <taxon>Actinomycetes</taxon>
        <taxon>Micromonosporales</taxon>
        <taxon>Micromonosporaceae</taxon>
        <taxon>Paractinoplanes</taxon>
    </lineage>
</organism>
<feature type="compositionally biased region" description="Polar residues" evidence="1">
    <location>
        <begin position="75"/>
        <end position="93"/>
    </location>
</feature>
<feature type="region of interest" description="Disordered" evidence="1">
    <location>
        <begin position="70"/>
        <end position="197"/>
    </location>
</feature>
<name>A0ABT4B666_9ACTN</name>
<accession>A0ABT4B666</accession>
<sequence length="272" mass="28383">MTGPSYSRVVGQAALQAVVNSAWIAAGGLPPAKRRLARFGTVAAGIAAYSNLPDVRRSIREARADIAALRARAENTSPPEQTITASPRDQANIASPRDPAEANSSSRRTAPPDAEAPQNQTATPDDAAPDDQTAPPDVAPSRDDGSAPSDVAAAARNQTAPPDAAAAPDDRTATPTDAATSPSRRAGTPADRPLALSQADKRRLAAVGAMLAFTMAVNFGRRRLQKRWLAHLIQDGHAHPHRALAVRIAPVAFAVELAVQMAGMYAAPRKPD</sequence>
<feature type="compositionally biased region" description="Low complexity" evidence="1">
    <location>
        <begin position="121"/>
        <end position="136"/>
    </location>
</feature>
<reference evidence="2" key="1">
    <citation type="submission" date="2022-11" db="EMBL/GenBank/DDBJ databases">
        <authorList>
            <person name="Somphong A."/>
            <person name="Phongsopitanun W."/>
        </authorList>
    </citation>
    <scope>NUCLEOTIDE SEQUENCE</scope>
    <source>
        <strain evidence="2">Pm04-4</strain>
    </source>
</reference>
<dbReference type="EMBL" id="JAPNTZ010000010">
    <property type="protein sequence ID" value="MCY1141992.1"/>
    <property type="molecule type" value="Genomic_DNA"/>
</dbReference>